<dbReference type="Gene3D" id="1.10.238.10">
    <property type="entry name" value="EF-hand"/>
    <property type="match status" value="1"/>
</dbReference>
<dbReference type="InterPro" id="IPR019577">
    <property type="entry name" value="SPARC/Testican_Ca-bd-dom"/>
</dbReference>
<keyword evidence="10" id="KW-0166">Nematocyst</keyword>
<evidence type="ECO:0000256" key="8">
    <source>
        <dbReference type="ARBA" id="ARBA00023157"/>
    </source>
</evidence>
<keyword evidence="12" id="KW-0732">Signal</keyword>
<dbReference type="Proteomes" id="UP000275408">
    <property type="component" value="Unassembled WGS sequence"/>
</dbReference>
<dbReference type="GO" id="GO:0008200">
    <property type="term" value="F:ion channel inhibitor activity"/>
    <property type="evidence" value="ECO:0007669"/>
    <property type="project" value="UniProtKB-ARBA"/>
</dbReference>
<evidence type="ECO:0000256" key="5">
    <source>
        <dbReference type="ARBA" id="ARBA00022690"/>
    </source>
</evidence>
<comment type="subcellular location">
    <subcellularLocation>
        <location evidence="1">Nematocyst</location>
    </subcellularLocation>
    <subcellularLocation>
        <location evidence="2">Secreted</location>
    </subcellularLocation>
</comment>
<evidence type="ECO:0000256" key="1">
    <source>
        <dbReference type="ARBA" id="ARBA00004532"/>
    </source>
</evidence>
<dbReference type="SUPFAM" id="SSF57362">
    <property type="entry name" value="BPTI-like"/>
    <property type="match status" value="1"/>
</dbReference>
<dbReference type="Gene3D" id="4.10.800.10">
    <property type="entry name" value="Thyroglobulin type-1"/>
    <property type="match status" value="1"/>
</dbReference>
<keyword evidence="9" id="KW-0325">Glycoprotein</keyword>
<dbReference type="InterPro" id="IPR002223">
    <property type="entry name" value="Kunitz_BPTI"/>
</dbReference>
<dbReference type="EMBL" id="RCHS01001028">
    <property type="protein sequence ID" value="RMX55609.1"/>
    <property type="molecule type" value="Genomic_DNA"/>
</dbReference>
<comment type="similarity">
    <text evidence="3">Belongs to the venom Kunitz-type family. Sea anemone type 2 potassium channel toxin subfamily.</text>
</comment>
<keyword evidence="5" id="KW-0646">Protease inhibitor</keyword>
<dbReference type="GO" id="GO:0005615">
    <property type="term" value="C:extracellular space"/>
    <property type="evidence" value="ECO:0007669"/>
    <property type="project" value="TreeGrafter"/>
</dbReference>
<dbReference type="SUPFAM" id="SSF47473">
    <property type="entry name" value="EF-hand"/>
    <property type="match status" value="1"/>
</dbReference>
<dbReference type="InterPro" id="IPR020901">
    <property type="entry name" value="Prtase_inh_Kunz-CS"/>
</dbReference>
<evidence type="ECO:0000256" key="12">
    <source>
        <dbReference type="SAM" id="SignalP"/>
    </source>
</evidence>
<dbReference type="PANTHER" id="PTHR10083">
    <property type="entry name" value="KUNITZ-TYPE PROTEASE INHIBITOR-RELATED"/>
    <property type="match status" value="1"/>
</dbReference>
<dbReference type="PROSITE" id="PS00018">
    <property type="entry name" value="EF_HAND_1"/>
    <property type="match status" value="1"/>
</dbReference>
<comment type="caution">
    <text evidence="15">The sequence shown here is derived from an EMBL/GenBank/DDBJ whole genome shotgun (WGS) entry which is preliminary data.</text>
</comment>
<dbReference type="CDD" id="cd00109">
    <property type="entry name" value="Kunitz-type"/>
    <property type="match status" value="1"/>
</dbReference>
<reference evidence="15 16" key="1">
    <citation type="journal article" date="2018" name="Sci. Rep.">
        <title>Comparative analysis of the Pocillopora damicornis genome highlights role of immune system in coral evolution.</title>
        <authorList>
            <person name="Cunning R."/>
            <person name="Bay R.A."/>
            <person name="Gillette P."/>
            <person name="Baker A.C."/>
            <person name="Traylor-Knowles N."/>
        </authorList>
    </citation>
    <scope>NUCLEOTIDE SEQUENCE [LARGE SCALE GENOMIC DNA]</scope>
    <source>
        <strain evidence="15">RSMAS</strain>
        <tissue evidence="15">Whole animal</tissue>
    </source>
</reference>
<accession>A0A3M6UPT6</accession>
<dbReference type="InterPro" id="IPR050098">
    <property type="entry name" value="TFPI/VKTCI-like"/>
</dbReference>
<dbReference type="InterPro" id="IPR036880">
    <property type="entry name" value="Kunitz_BPTI_sf"/>
</dbReference>
<evidence type="ECO:0000313" key="16">
    <source>
        <dbReference type="Proteomes" id="UP000275408"/>
    </source>
</evidence>
<dbReference type="Gene3D" id="4.10.410.10">
    <property type="entry name" value="Pancreatic trypsin inhibitor Kunitz domain"/>
    <property type="match status" value="1"/>
</dbReference>
<dbReference type="CDD" id="cd00191">
    <property type="entry name" value="TY"/>
    <property type="match status" value="1"/>
</dbReference>
<evidence type="ECO:0000256" key="11">
    <source>
        <dbReference type="PROSITE-ProRule" id="PRU00500"/>
    </source>
</evidence>
<dbReference type="InterPro" id="IPR036857">
    <property type="entry name" value="Thyroglobulin_1_sf"/>
</dbReference>
<evidence type="ECO:0000256" key="7">
    <source>
        <dbReference type="ARBA" id="ARBA00022900"/>
    </source>
</evidence>
<proteinExistence type="inferred from homology"/>
<dbReference type="PANTHER" id="PTHR10083:SF374">
    <property type="entry name" value="BPTI_KUNITZ INHIBITOR DOMAIN-CONTAINING PROTEIN"/>
    <property type="match status" value="1"/>
</dbReference>
<dbReference type="GO" id="GO:0042151">
    <property type="term" value="C:nematocyst"/>
    <property type="evidence" value="ECO:0007669"/>
    <property type="project" value="UniProtKB-SubCell"/>
</dbReference>
<keyword evidence="6" id="KW-0106">Calcium</keyword>
<dbReference type="PROSITE" id="PS00484">
    <property type="entry name" value="THYROGLOBULIN_1_1"/>
    <property type="match status" value="1"/>
</dbReference>
<gene>
    <name evidence="15" type="ORF">pdam_00001708</name>
</gene>
<dbReference type="InterPro" id="IPR018247">
    <property type="entry name" value="EF_Hand_1_Ca_BS"/>
</dbReference>
<evidence type="ECO:0000256" key="4">
    <source>
        <dbReference type="ARBA" id="ARBA00022525"/>
    </source>
</evidence>
<evidence type="ECO:0000256" key="2">
    <source>
        <dbReference type="ARBA" id="ARBA00004613"/>
    </source>
</evidence>
<organism evidence="15 16">
    <name type="scientific">Pocillopora damicornis</name>
    <name type="common">Cauliflower coral</name>
    <name type="synonym">Millepora damicornis</name>
    <dbReference type="NCBI Taxonomy" id="46731"/>
    <lineage>
        <taxon>Eukaryota</taxon>
        <taxon>Metazoa</taxon>
        <taxon>Cnidaria</taxon>
        <taxon>Anthozoa</taxon>
        <taxon>Hexacorallia</taxon>
        <taxon>Scleractinia</taxon>
        <taxon>Astrocoeniina</taxon>
        <taxon>Pocilloporidae</taxon>
        <taxon>Pocillopora</taxon>
    </lineage>
</organism>
<feature type="signal peptide" evidence="12">
    <location>
        <begin position="1"/>
        <end position="19"/>
    </location>
</feature>
<evidence type="ECO:0000259" key="14">
    <source>
        <dbReference type="PROSITE" id="PS51162"/>
    </source>
</evidence>
<dbReference type="FunFam" id="4.10.410.10:FF:000021">
    <property type="entry name" value="Serine protease inhibitor, putative"/>
    <property type="match status" value="1"/>
</dbReference>
<dbReference type="PROSITE" id="PS51162">
    <property type="entry name" value="THYROGLOBULIN_1_2"/>
    <property type="match status" value="1"/>
</dbReference>
<evidence type="ECO:0000256" key="10">
    <source>
        <dbReference type="ARBA" id="ARBA00023331"/>
    </source>
</evidence>
<dbReference type="PROSITE" id="PS50279">
    <property type="entry name" value="BPTI_KUNITZ_2"/>
    <property type="match status" value="1"/>
</dbReference>
<evidence type="ECO:0000259" key="13">
    <source>
        <dbReference type="PROSITE" id="PS50279"/>
    </source>
</evidence>
<feature type="chain" id="PRO_5018199025" description="Thyroglobulin type-1 domain-containing protein" evidence="12">
    <location>
        <begin position="20"/>
        <end position="518"/>
    </location>
</feature>
<comment type="caution">
    <text evidence="11">Lacks conserved residue(s) required for the propagation of feature annotation.</text>
</comment>
<keyword evidence="4" id="KW-0964">Secreted</keyword>
<dbReference type="Pfam" id="PF10591">
    <property type="entry name" value="SPARC_Ca_bdg"/>
    <property type="match status" value="1"/>
</dbReference>
<dbReference type="AlphaFoldDB" id="A0A3M6UPT6"/>
<evidence type="ECO:0000256" key="9">
    <source>
        <dbReference type="ARBA" id="ARBA00023180"/>
    </source>
</evidence>
<dbReference type="OrthoDB" id="8875634at2759"/>
<evidence type="ECO:0008006" key="17">
    <source>
        <dbReference type="Google" id="ProtNLM"/>
    </source>
</evidence>
<dbReference type="Pfam" id="PF00086">
    <property type="entry name" value="Thyroglobulin_1"/>
    <property type="match status" value="1"/>
</dbReference>
<dbReference type="InterPro" id="IPR000716">
    <property type="entry name" value="Thyroglobulin_1"/>
</dbReference>
<dbReference type="GO" id="GO:0005509">
    <property type="term" value="F:calcium ion binding"/>
    <property type="evidence" value="ECO:0007669"/>
    <property type="project" value="InterPro"/>
</dbReference>
<feature type="domain" description="BPTI/Kunitz inhibitor" evidence="13">
    <location>
        <begin position="318"/>
        <end position="368"/>
    </location>
</feature>
<protein>
    <recommendedName>
        <fullName evidence="17">Thyroglobulin type-1 domain-containing protein</fullName>
    </recommendedName>
</protein>
<evidence type="ECO:0000313" key="15">
    <source>
        <dbReference type="EMBL" id="RMX55609.1"/>
    </source>
</evidence>
<keyword evidence="16" id="KW-1185">Reference proteome</keyword>
<dbReference type="SMART" id="SM00131">
    <property type="entry name" value="KU"/>
    <property type="match status" value="1"/>
</dbReference>
<dbReference type="SMART" id="SM00211">
    <property type="entry name" value="TY"/>
    <property type="match status" value="1"/>
</dbReference>
<dbReference type="PROSITE" id="PS00280">
    <property type="entry name" value="BPTI_KUNITZ_1"/>
    <property type="match status" value="1"/>
</dbReference>
<evidence type="ECO:0000256" key="3">
    <source>
        <dbReference type="ARBA" id="ARBA00007226"/>
    </source>
</evidence>
<evidence type="ECO:0000256" key="6">
    <source>
        <dbReference type="ARBA" id="ARBA00022837"/>
    </source>
</evidence>
<feature type="domain" description="Thyroglobulin type-1" evidence="14">
    <location>
        <begin position="177"/>
        <end position="252"/>
    </location>
</feature>
<dbReference type="Pfam" id="PF00014">
    <property type="entry name" value="Kunitz_BPTI"/>
    <property type="match status" value="1"/>
</dbReference>
<name>A0A3M6UPT6_POCDA</name>
<dbReference type="GO" id="GO:0004867">
    <property type="term" value="F:serine-type endopeptidase inhibitor activity"/>
    <property type="evidence" value="ECO:0007669"/>
    <property type="project" value="UniProtKB-KW"/>
</dbReference>
<keyword evidence="7" id="KW-0722">Serine protease inhibitor</keyword>
<sequence>MKLLWTVALVIFVLFVVEAKKDRIQELKKWAHWNQIKKAVLQERLPTAPDTENCTALPDRLLDWFHVLRAMHIREEQKKNGDFESQRPGEAIPHLKLKEAKMPFPSGSDQSVIREPISSVFRLVLDKNHDGVLDESELEVIYDIATEPCIKKFFKNCANEKETFTEAEFCSCFISVEPPCLHRLRKHLPALLIRGEAHVLPGVYTPSCDEDGFYLPRQCRAADRQGIKECWCVDRHGSKIEGLSDCGGYSEIFHLWTTQNQLREKNRGEATYESVTLDSVVLSILGLLIEESSGSSEPTTVIGVKSREDFDESSSDICNQERKPGRCMAIFPRWYYNSVWKNCTKFIYGGCQGNKNNFRTKDECERTCLRKGGNKLKTSAEEPVDEEYDEEPCREALEGSIPLKINCFKAKLFYRGLCRPSQGTPVQQSPFDVKHILACKKAGYSLPLKCSLHIHHSKWTCVDKSGKKIKLDFANIYLDIFILNVNNVTTSYPGNDMPLERALPCSSLTPYTIKVTRV</sequence>
<keyword evidence="8" id="KW-1015">Disulfide bond</keyword>
<dbReference type="PRINTS" id="PR00759">
    <property type="entry name" value="BASICPTASE"/>
</dbReference>
<dbReference type="SUPFAM" id="SSF57610">
    <property type="entry name" value="Thyroglobulin type-1 domain"/>
    <property type="match status" value="1"/>
</dbReference>
<dbReference type="InterPro" id="IPR011992">
    <property type="entry name" value="EF-hand-dom_pair"/>
</dbReference>